<dbReference type="Proteomes" id="UP000030689">
    <property type="component" value="Unassembled WGS sequence"/>
</dbReference>
<dbReference type="InterPro" id="IPR003406">
    <property type="entry name" value="Glyco_trans_14"/>
</dbReference>
<evidence type="ECO:0000313" key="6">
    <source>
        <dbReference type="EMBL" id="ESQ37230.1"/>
    </source>
</evidence>
<dbReference type="PANTHER" id="PTHR45719:SF10">
    <property type="entry name" value="CORE-2_I-BRANCHING BETA-1,6-N-ACETYLGLUCOSAMINYLTRANSFERASE FAMILY PROTEIN"/>
    <property type="match status" value="1"/>
</dbReference>
<evidence type="ECO:0000256" key="1">
    <source>
        <dbReference type="ARBA" id="ARBA00004606"/>
    </source>
</evidence>
<dbReference type="InterPro" id="IPR044610">
    <property type="entry name" value="GLCAT14A/B/C"/>
</dbReference>
<accession>V4KHC4</accession>
<keyword evidence="4" id="KW-0472">Membrane</keyword>
<dbReference type="GO" id="GO:0016020">
    <property type="term" value="C:membrane"/>
    <property type="evidence" value="ECO:0007669"/>
    <property type="project" value="UniProtKB-SubCell"/>
</dbReference>
<evidence type="ECO:0008006" key="8">
    <source>
        <dbReference type="Google" id="ProtNLM"/>
    </source>
</evidence>
<dbReference type="GO" id="GO:0015020">
    <property type="term" value="F:glucuronosyltransferase activity"/>
    <property type="evidence" value="ECO:0007669"/>
    <property type="project" value="InterPro"/>
</dbReference>
<dbReference type="OMA" id="PNHQPHR"/>
<dbReference type="STRING" id="72664.V4KHC4"/>
<keyword evidence="7" id="KW-1185">Reference proteome</keyword>
<dbReference type="KEGG" id="eus:EUTSA_v10002511mg"/>
<name>V4KHC4_EUTSA</name>
<evidence type="ECO:0000313" key="7">
    <source>
        <dbReference type="Proteomes" id="UP000030689"/>
    </source>
</evidence>
<proteinExistence type="predicted"/>
<dbReference type="AlphaFoldDB" id="V4KHC4"/>
<organism evidence="6 7">
    <name type="scientific">Eutrema salsugineum</name>
    <name type="common">Saltwater cress</name>
    <name type="synonym">Sisymbrium salsugineum</name>
    <dbReference type="NCBI Taxonomy" id="72664"/>
    <lineage>
        <taxon>Eukaryota</taxon>
        <taxon>Viridiplantae</taxon>
        <taxon>Streptophyta</taxon>
        <taxon>Embryophyta</taxon>
        <taxon>Tracheophyta</taxon>
        <taxon>Spermatophyta</taxon>
        <taxon>Magnoliopsida</taxon>
        <taxon>eudicotyledons</taxon>
        <taxon>Gunneridae</taxon>
        <taxon>Pentapetalae</taxon>
        <taxon>rosids</taxon>
        <taxon>malvids</taxon>
        <taxon>Brassicales</taxon>
        <taxon>Brassicaceae</taxon>
        <taxon>Eutremeae</taxon>
        <taxon>Eutrema</taxon>
    </lineage>
</organism>
<gene>
    <name evidence="6" type="ORF">EUTSA_v10002511mg</name>
</gene>
<evidence type="ECO:0000256" key="4">
    <source>
        <dbReference type="ARBA" id="ARBA00023136"/>
    </source>
</evidence>
<keyword evidence="2" id="KW-0328">Glycosyltransferase</keyword>
<dbReference type="EMBL" id="KI517609">
    <property type="protein sequence ID" value="ESQ37230.1"/>
    <property type="molecule type" value="Genomic_DNA"/>
</dbReference>
<dbReference type="eggNOG" id="KOG0799">
    <property type="taxonomic scope" value="Eukaryota"/>
</dbReference>
<comment type="subcellular location">
    <subcellularLocation>
        <location evidence="1">Membrane</location>
        <topology evidence="1">Single-pass type II membrane protein</topology>
    </subcellularLocation>
</comment>
<dbReference type="Pfam" id="PF02485">
    <property type="entry name" value="Branch"/>
    <property type="match status" value="1"/>
</dbReference>
<reference evidence="6 7" key="1">
    <citation type="journal article" date="2013" name="Front. Plant Sci.">
        <title>The Reference Genome of the Halophytic Plant Eutrema salsugineum.</title>
        <authorList>
            <person name="Yang R."/>
            <person name="Jarvis D.E."/>
            <person name="Chen H."/>
            <person name="Beilstein M.A."/>
            <person name="Grimwood J."/>
            <person name="Jenkins J."/>
            <person name="Shu S."/>
            <person name="Prochnik S."/>
            <person name="Xin M."/>
            <person name="Ma C."/>
            <person name="Schmutz J."/>
            <person name="Wing R.A."/>
            <person name="Mitchell-Olds T."/>
            <person name="Schumaker K.S."/>
            <person name="Wang X."/>
        </authorList>
    </citation>
    <scope>NUCLEOTIDE SEQUENCE [LARGE SCALE GENOMIC DNA]</scope>
</reference>
<keyword evidence="5" id="KW-0325">Glycoprotein</keyword>
<keyword evidence="3" id="KW-0808">Transferase</keyword>
<dbReference type="Gramene" id="ESQ37230">
    <property type="protein sequence ID" value="ESQ37230"/>
    <property type="gene ID" value="EUTSA_v10002511mg"/>
</dbReference>
<dbReference type="PANTHER" id="PTHR45719">
    <property type="entry name" value="GLYCOSYLTRANSFERASE"/>
    <property type="match status" value="1"/>
</dbReference>
<evidence type="ECO:0000256" key="3">
    <source>
        <dbReference type="ARBA" id="ARBA00022679"/>
    </source>
</evidence>
<sequence>MSMSPAAGIAWVLYANDGRQVLKGSTKHSTNPHITKCRSSVSFLLQKSGNRAAVKKKKMQNGLTVAKEQPRVTLYVILTTAFLSLCFLLSLSSSSSSHSSYIGPDNIQPDPRLFPSSSKIAADTAPPSIAYLISGSPGDSRRILRLLYATYHPRNRYLLHLDSLSTQSERDRLAVTVQDVPIFRAARNVDVVGKPDFAYQRGSSPMASTLHGASILLRLSGVWDWFVNLSVDDYPLVTQDELLHILSHLPKELNFVNHTSYIGWKESRRLKPVIVDPGLYLVEKTEMFFASQKRELPKAFKLFSGPSFSILSRNFMEHCVLGTDNFPRTLLMYLSNTPASLSNYFPTILCNSNLFKKTIINNNLLYLASNDTSKERYHRLDSKEFTEMVESGAAFARGFRYDDTVLDRIDHELLGREPGEVVPGGWCLGDSGSNSSSCSVWGDSGILRPGSGSDRLERRIVELLSNDWFKSHQCISE</sequence>
<evidence type="ECO:0000256" key="2">
    <source>
        <dbReference type="ARBA" id="ARBA00022676"/>
    </source>
</evidence>
<evidence type="ECO:0000256" key="5">
    <source>
        <dbReference type="ARBA" id="ARBA00023180"/>
    </source>
</evidence>
<protein>
    <recommendedName>
        <fullName evidence="8">Glycosyltransferase family 14 protein</fullName>
    </recommendedName>
</protein>